<feature type="compositionally biased region" description="Gly residues" evidence="1">
    <location>
        <begin position="1439"/>
        <end position="1458"/>
    </location>
</feature>
<keyword evidence="2" id="KW-0732">Signal</keyword>
<sequence length="4776" mass="502326">MSKTGWKNALTVAVLLLVTLSHVVATLSPCTSNSNADISSPCKFAPGVHSYTALTVRTEVFLETTSSSSQHFFNVSQTFDIQVNGRLVLDYNKESGSNPGAGATTSGSTGRSGGSYGGRAGAAAKTPLSASQAESYGSAFVATQPGSNGGGDPSTRGKGGGYLKIYARKLVIDGTVQANGQRAQQNDGGGSGGGISIDCHDIEGNGRLKASGGMGSGEGGGGGGGRISVHFQHGSFLGQAKAYGGKTENEVKAQGVAAGSHSLTASSRKSVPTSPPSSNIIYDPSKGRLNYQGSPGGWMPATNNIGSEWLEVRLSKETYITDVATQGRYGGSQYTSSYTLKYLDPYISSPETWRDVKENGEEKTFTGNSNTNTAKQNALPADVYTKAIRFYPKTFSGGGIALRVELYGYPADLASKPACSYVLPQDGNPEPGGSGTVYFDGYKSGYRHRVLSVDNQGRRPRVNSSSDVSVFQQTGAVTWVTISADRKIEEVEISGGAQLVIAGSAKNLTVENITDDNTGYLYLLSSMQLQISSLLSPCTLIYHGAELILSDLAPKVSLERSVDVHGTLSVFGAPSVYIGAQRGVFTMHPGSGPSSLSFGELIIESSGHLELLNYDIQSPASCHWSLVLSSSKFTICDTAKMDVNCPFNLTGDQMSIGLNSALKINGNSSVSYVALNDVAISGTFDPGVLSLLEGWKSLRIERYGDLSFFPHGDVRLNRFYSNGNFHVEGVVYLRGRDPAVTQLIEVDEYGSVQFDLPLSSNSLVFVHNNSQDFGSHGRLSLNGVSIVHADIVIIDGIWLPKKLKIEPGWKNLTVEHGGKFHFEPVGIFQLNNFLLDGDVKSLNAVEMAGLSFKRVQQCHVGFHGTVIIDSANLTSILCENVLLSGTLRIGNLSIGSSWNSLHVNGTNGKFYFETSEPLNINQIRVSGLIDTGSAIGPSAPLTSDTFTIESGGEVNIHFQPQSAITVDGAINSTLDVTTLEVNGLFKLGSLYLVTDSLTVGSTGRISVNGGGAQGGMGPGAGTQKDGGASGASHGGRGGRGSQTLAQPLIYGDIFSPGGWGSGGGNGNGNSGGGRGGGRIFLQINQTFDVNGVIQMNGLPGASSTSGGGSGGSLWATCQKFTGSGKIEAKGGNGNTYGGGGAGGRITVNYVTGGFHSDGADASGGQAGSGSNGEHGGPGVIYLDGKSPVVKNLRIDNKGLKRITSLSGDYSAFIHSGAVAYLNPPSDNFVYDFTLVEVYGGGELVFPRAGTEVLVDTINGDDTGYIHVPPFNTLNMTGTSEYRRINVTWAPFIYEGATFVLPNGTVEIRKAESILYPNIKRSSHVSFWGSVLGFKAHLMVAYGATVSFESSCPRTLKFVGITVQKTSRLLLKSNISVEADGWTVEVAKDNGPVHRDGVVTIEGDGSIEARALTVKAESLIVDPRGKLTLDGKGYFAGSGSGSGSSDGSGAGHGGTGGNGRLTTTTGVPYGDYTNPRLFGSGGGLGSSAGFGGGALSLEIVDALVVEGTITVSGSQGATSHSGGGSGGSIMIRTRALEGSGVIAVNGGAGNGYGGGGAGGRMAIYWQDREWWHGSLTAFGGSSSQGGNGGAGTVYLEDTQHGVNNRTLIFDNNNLSPSTMEISDYSSPYTNGGRSWILPIGQEYELEEVHILRKAHLALHPNITRLLLHGLKVYSFVGDRTGVLHVGPNQVVIGQFADHELFEVNVFVHRDGHFHLPPTFTCYGIDITVRGYLGIEDMTIAKSCRLFLALTGSTELANSEGTYRFNSLTVADGGEVTSTSDVGNNSLTLNVDDIIIRGGGVLHMVRMLIFAGNFSVDDQGHLRGDTFDNSCTTGAGITFANGGSSGAGHGGNGGLGRFGTRVGVAYGHVYEPEHFGCRGGGLGGLGGGIIRMFVRGTAQIDGTISCNGENGQQSRSGGGSGGSIWIDTSLMKGYGTIQANGGSGHVETSLSIHGGGGAGGRIAVYFRSNRTYSGVFESLGGDAAGDALPGGAGTVFLYHLIHKHRTLLISNAGRKALPTEHLAIKDYSEPALISGKTWLLPSSGEHNFSRNQNYYFEELQIYGAAHLAVLTEPHNRSATIYFRNMIGDRTGTIHVGYNQTMDLIRSTIDLPFNVRVYRGGFLGLASATEVHGVEIHVDGVISYVKNVTLHHGGLLALNEDSRTGNEAMENDFKFDFLRVQFDGVIQMISSPVTHNGMNLTVRVLHIEGGGKVEGSDLRLQAENISINTEGQLTVSGRGYRYEDGTGEGAHGKINRGLGSGSSSGASGGGHGGTGGRGKHTSKVGLPYGNMYEPIEFGSGGGGANGKRGAGGGTIFLNVTNLLEIDGALSADGGDALPQGGGGSGGSVWIYCHIIKGYGKITANGGSSPSDGYGNHGGGGAGGRVAVYFIKNDTFSYFSYQAHGGQAKEGQEKVENGGPGTVFLYHLVHTHRTLLIDNNGGKPLNKHINYGKLDEEGGKAWIMPESGFHYFAAAEDKFHFEELQIYSKGHLAIWPREGNDSRNVSLFFRYMIGDRSGMIHIGDKQVMDLKRPEIDLPFSAQVYLGGFLGLALYTEVHGVEIIVRGILAYIRNMTIHHSGDLWLNHGGRTNHEIVNHYDFDFIRIQDTATIHCVTSPINDPGLLFTTRAVFIEGGGLMRGSRLTFVTENITIDDGGRLIADGLGYNTSHGYQGNDISGAPINPGHGIDDNEGASGAGHGGSGGRGSLTSGTPKTGFAYGDLYEPYIYGSAGGRGRSNTRGGNGGGMLWMNVTGLIDVDGLVSANGEDASSLTGSGGGSGGSIWMYCKKIRGYGRIAANGGAGSKDSSYPGGGGAGGRVAIYFQVNETSTYFVYEARGGSALGCEVGKEHLCKAEAGGPGTVFLYHMIHTHRTLLIHNGGQKPLVSAIADYSDLSEDGCRAWILPQSANHDFAGRGRDFHFEELQVYGGGHLAVLTEPVGEKASLFFLHMIGDRTGTLHVSNNQTMDLHRPEIDIPFSAHVYAGGYLGLAPYTEVHGVTLFISGTVDHIQNMTIHHGGAFWMYHGGNTANQTNSSFEFDTVRVQDNGVLQAITSPIIHPGITIIARAFFVEGGGLFHGTKMTVLGENITIDDGGLISADGQGYNRTHPQGSGLHGVINPGIGSSHIYGSSGAGCGGRGGRGRHTAVVGAAYGDIYEPVRFGSSGGGDKSGRGGGVIWFNVTNVIQIDGEVSADGRKGDNSGSGGGSGGSIWMHCYRMKGTGAVTVNGGAGGGSSGGGAGGRIAVYFTENTTYTGSFQSRGGAKGGGSNTEAGGPGTAFLYHLVHTHRTLLVDNGGQHPLTKRISDYSDLSQDGGRAWILPESGEHDFANGSHEFHFEELQIYGGAHLAILTEPVNRAASLFFRYMIGDRTGMIHVSQNQVMDLHRLFLDIPFSAYVYDGGYLGLAPISEMNKIAVHMEGTLDHIRNLTILNGGVLHCYLTGSTGERMQRHYIFNETVRIMARSQIQSYSPNAHKEAFSLKARILMVEGGAAINTFNMNITAVNLTVDDGGSIDASDGGYTAARGPGSLLTNNWRRSGAGHGGTGGRGSCGGYHTCRLKKGLPYGNLYNPRDFGSGGDGNGGKGGGILSIIVAHTLQVDGSIISNSRAVNNDNGGGSGGSILIRAQVLSGGHTGLIQSRGGSGTAGSGGGSGGRIAVYYSNNDTHHPYRGKYDTSGGSVQSGAEAGASGTVYLRHTGNGFSTLQVDNNGQQALDDEIPNAGVLLDLSGGRADQSRTYNAPNGMTVTSSCSIRSPLCHNPCYSCRDYSIANLFDQTFSTSSCAGYFLSGCRYTKLTVDLKSLLFINHIRFYPYCSGSRPNFRVTTNDGVRDLPVTSNYVQMSNGCIQGSYVDMPVRRKATHIYVELNHPTSNTYVGLSELEVFIDGKEVWDRYKYRSFDGAKTWIEPETGADVYSFNEVHIRGSAQLALMPLNGLQGPAHFHADRLYGDKSGFLHVGYNQNFSVAVTDPDIPFGLRVYENGSIMLPRRAFLQTVSFKSSGKIWGVQDLFVFDHGTFYGDSNSSLGRDTVPGEYSVQSLHVQDRGVFELHSTDKELASRLSLTNLTIFGGGHFKSNNKMHIAVKHLVRINSGGRLSHNHAGYITKEGRSGDEFESSEGPGQGIGSVHGASGAGFAGTGGRGTGMGLVGQFYGDYRRPDDYGSAGGFGLHYGNLFYGDYRSSSVGPYKNLITRSGLGGQGGGAIKIVTRHLILDGHLSADGEDGPPPSTAGGGSGGSIWIDCEELDGYGTISANGGAGSPSKGGGGSGGRIAIYQVFMLNFNGTLSAKGGNSAVEPGASGTVFLETRNNSKVEYRVLKINNFGLAYPWAVDKSQGRLRNLMKGIYSETKYVGAVTWLHEADKYTFDEFHLHGNSHVALYGNGSLENVTLYAHTLRGDRSGVFHIGRFQSVVFDFVDLYFPINTLVYFNATLEVPRRLSLREVYMEINGTLADSDDYTIDRDGKLFLWSGGQSLGEKQGHFRFINMSIKSLGLLHTTKLKGHGPVSLHTTRFVVNAGGLASVDDFYLDSVNATIDVAGDVSADFRGYGAEQGPGAGVRRTPYNTGAGGGSHGGRGGRGTAGLQTSFSYGSIYEPTQFGSGGGNGLHGTVGGRGGGRIVFEISRMLRLEGRVHADGEPGNKNSDPSGGGAGGSIVIHAFKFDGEGTISVNGGSYPFTYAPYGGGGAGGRIAVYYNGSYTFIGSLQSYGGTSQAEWGGAGTVYIQNNQNTSQPYSILRIDNRAILSGPSRLNEIEELDLAGNSADYPYYMKSYTAPNGVTLTTTGVPY</sequence>
<feature type="region of interest" description="Disordered" evidence="1">
    <location>
        <begin position="1009"/>
        <end position="1042"/>
    </location>
</feature>
<feature type="compositionally biased region" description="Gly residues" evidence="1">
    <location>
        <begin position="4111"/>
        <end position="4121"/>
    </location>
</feature>
<dbReference type="Proteomes" id="UP000225706">
    <property type="component" value="Unassembled WGS sequence"/>
</dbReference>
<dbReference type="SMART" id="SM00231">
    <property type="entry name" value="FA58C"/>
    <property type="match status" value="1"/>
</dbReference>
<feature type="compositionally biased region" description="Low complexity" evidence="1">
    <location>
        <begin position="95"/>
        <end position="109"/>
    </location>
</feature>
<feature type="chain" id="PRO_5012721888" evidence="2">
    <location>
        <begin position="26"/>
        <end position="4776"/>
    </location>
</feature>
<gene>
    <name evidence="4" type="primary">CNTNAP5</name>
    <name evidence="4" type="ORF">AWC38_SpisGene3284</name>
</gene>
<feature type="region of interest" description="Disordered" evidence="1">
    <location>
        <begin position="4541"/>
        <end position="4569"/>
    </location>
</feature>
<protein>
    <submittedName>
        <fullName evidence="4">Contactin-associated protein-like 5</fullName>
    </submittedName>
</protein>
<proteinExistence type="predicted"/>
<dbReference type="SUPFAM" id="SSF49785">
    <property type="entry name" value="Galactose-binding domain-like"/>
    <property type="match status" value="1"/>
</dbReference>
<feature type="compositionally biased region" description="Gly residues" evidence="1">
    <location>
        <begin position="2690"/>
        <end position="2701"/>
    </location>
</feature>
<feature type="region of interest" description="Disordered" evidence="1">
    <location>
        <begin position="2241"/>
        <end position="2281"/>
    </location>
</feature>
<dbReference type="PANTHER" id="PTHR31513">
    <property type="entry name" value="EPHRIN TYPE-B RECEPTOR"/>
    <property type="match status" value="1"/>
</dbReference>
<dbReference type="Gene3D" id="2.60.120.260">
    <property type="entry name" value="Galactose-binding domain-like"/>
    <property type="match status" value="1"/>
</dbReference>
<feature type="region of interest" description="Disordered" evidence="1">
    <location>
        <begin position="255"/>
        <end position="286"/>
    </location>
</feature>
<feature type="domain" description="F5/8 type C" evidence="3">
    <location>
        <begin position="253"/>
        <end position="409"/>
    </location>
</feature>
<feature type="compositionally biased region" description="Gly residues" evidence="1">
    <location>
        <begin position="4555"/>
        <end position="4569"/>
    </location>
</feature>
<keyword evidence="5" id="KW-1185">Reference proteome</keyword>
<feature type="compositionally biased region" description="Gly residues" evidence="1">
    <location>
        <begin position="1027"/>
        <end position="1040"/>
    </location>
</feature>
<evidence type="ECO:0000256" key="1">
    <source>
        <dbReference type="SAM" id="MobiDB-lite"/>
    </source>
</evidence>
<dbReference type="PANTHER" id="PTHR31513:SF2">
    <property type="entry name" value="MRAZ"/>
    <property type="match status" value="1"/>
</dbReference>
<feature type="compositionally biased region" description="Gly residues" evidence="1">
    <location>
        <begin position="1009"/>
        <end position="1020"/>
    </location>
</feature>
<feature type="compositionally biased region" description="Gly residues" evidence="1">
    <location>
        <begin position="2255"/>
        <end position="2273"/>
    </location>
</feature>
<evidence type="ECO:0000256" key="2">
    <source>
        <dbReference type="SAM" id="SignalP"/>
    </source>
</evidence>
<dbReference type="OrthoDB" id="5965221at2759"/>
<dbReference type="Pfam" id="PF00754">
    <property type="entry name" value="F5_F8_type_C"/>
    <property type="match status" value="1"/>
</dbReference>
<feature type="region of interest" description="Disordered" evidence="1">
    <location>
        <begin position="181"/>
        <end position="201"/>
    </location>
</feature>
<evidence type="ECO:0000313" key="5">
    <source>
        <dbReference type="Proteomes" id="UP000225706"/>
    </source>
</evidence>
<feature type="region of interest" description="Disordered" evidence="1">
    <location>
        <begin position="4099"/>
        <end position="4121"/>
    </location>
</feature>
<feature type="region of interest" description="Disordered" evidence="1">
    <location>
        <begin position="1439"/>
        <end position="1460"/>
    </location>
</feature>
<dbReference type="PROSITE" id="PS50022">
    <property type="entry name" value="FA58C_3"/>
    <property type="match status" value="1"/>
</dbReference>
<evidence type="ECO:0000259" key="3">
    <source>
        <dbReference type="PROSITE" id="PS50022"/>
    </source>
</evidence>
<dbReference type="InterPro" id="IPR008979">
    <property type="entry name" value="Galactose-bd-like_sf"/>
</dbReference>
<dbReference type="CDD" id="cd00057">
    <property type="entry name" value="FA58C"/>
    <property type="match status" value="1"/>
</dbReference>
<feature type="region of interest" description="Disordered" evidence="1">
    <location>
        <begin position="2670"/>
        <end position="2705"/>
    </location>
</feature>
<name>A0A2B4SS00_STYPI</name>
<comment type="caution">
    <text evidence="4">The sequence shown here is derived from an EMBL/GenBank/DDBJ whole genome shotgun (WGS) entry which is preliminary data.</text>
</comment>
<organism evidence="4 5">
    <name type="scientific">Stylophora pistillata</name>
    <name type="common">Smooth cauliflower coral</name>
    <dbReference type="NCBI Taxonomy" id="50429"/>
    <lineage>
        <taxon>Eukaryota</taxon>
        <taxon>Metazoa</taxon>
        <taxon>Cnidaria</taxon>
        <taxon>Anthozoa</taxon>
        <taxon>Hexacorallia</taxon>
        <taxon>Scleractinia</taxon>
        <taxon>Astrocoeniina</taxon>
        <taxon>Pocilloporidae</taxon>
        <taxon>Stylophora</taxon>
    </lineage>
</organism>
<dbReference type="InterPro" id="IPR000421">
    <property type="entry name" value="FA58C"/>
</dbReference>
<evidence type="ECO:0000313" key="4">
    <source>
        <dbReference type="EMBL" id="PFX31889.1"/>
    </source>
</evidence>
<accession>A0A2B4SS00</accession>
<feature type="compositionally biased region" description="Gly residues" evidence="1">
    <location>
        <begin position="110"/>
        <end position="120"/>
    </location>
</feature>
<feature type="region of interest" description="Disordered" evidence="1">
    <location>
        <begin position="94"/>
        <end position="122"/>
    </location>
</feature>
<feature type="signal peptide" evidence="2">
    <location>
        <begin position="1"/>
        <end position="25"/>
    </location>
</feature>
<feature type="compositionally biased region" description="Polar residues" evidence="1">
    <location>
        <begin position="261"/>
        <end position="280"/>
    </location>
</feature>
<reference evidence="5" key="1">
    <citation type="journal article" date="2017" name="bioRxiv">
        <title>Comparative analysis of the genomes of Stylophora pistillata and Acropora digitifera provides evidence for extensive differences between species of corals.</title>
        <authorList>
            <person name="Voolstra C.R."/>
            <person name="Li Y."/>
            <person name="Liew Y.J."/>
            <person name="Baumgarten S."/>
            <person name="Zoccola D."/>
            <person name="Flot J.-F."/>
            <person name="Tambutte S."/>
            <person name="Allemand D."/>
            <person name="Aranda M."/>
        </authorList>
    </citation>
    <scope>NUCLEOTIDE SEQUENCE [LARGE SCALE GENOMIC DNA]</scope>
</reference>
<dbReference type="EMBL" id="LSMT01000030">
    <property type="protein sequence ID" value="PFX31889.1"/>
    <property type="molecule type" value="Genomic_DNA"/>
</dbReference>